<feature type="non-terminal residue" evidence="1">
    <location>
        <position position="1"/>
    </location>
</feature>
<proteinExistence type="predicted"/>
<dbReference type="Proteomes" id="UP001177023">
    <property type="component" value="Unassembled WGS sequence"/>
</dbReference>
<organism evidence="1 2">
    <name type="scientific">Mesorhabditis spiculigera</name>
    <dbReference type="NCBI Taxonomy" id="96644"/>
    <lineage>
        <taxon>Eukaryota</taxon>
        <taxon>Metazoa</taxon>
        <taxon>Ecdysozoa</taxon>
        <taxon>Nematoda</taxon>
        <taxon>Chromadorea</taxon>
        <taxon>Rhabditida</taxon>
        <taxon>Rhabditina</taxon>
        <taxon>Rhabditomorpha</taxon>
        <taxon>Rhabditoidea</taxon>
        <taxon>Rhabditidae</taxon>
        <taxon>Mesorhabditinae</taxon>
        <taxon>Mesorhabditis</taxon>
    </lineage>
</organism>
<reference evidence="1" key="1">
    <citation type="submission" date="2023-06" db="EMBL/GenBank/DDBJ databases">
        <authorList>
            <person name="Delattre M."/>
        </authorList>
    </citation>
    <scope>NUCLEOTIDE SEQUENCE</scope>
    <source>
        <strain evidence="1">AF72</strain>
    </source>
</reference>
<protein>
    <submittedName>
        <fullName evidence="1">Uncharacterized protein</fullName>
    </submittedName>
</protein>
<dbReference type="EMBL" id="CATQJA010002590">
    <property type="protein sequence ID" value="CAJ0572062.1"/>
    <property type="molecule type" value="Genomic_DNA"/>
</dbReference>
<gene>
    <name evidence="1" type="ORF">MSPICULIGERA_LOCUS10456</name>
</gene>
<sequence>MIGCVGQEVVAGLSCAGALETSRLNLPTCDQSVHDGWLFVVLGSLIHLMSKRQAPSLISEAEERRKQLIDEILSDQRVFRKQAVEESPKQRDAKLQLARTNKLDERNTCPWGQQHSLTESNLFDEQDIPIEIVEEHATPIDD</sequence>
<accession>A0AA36CN02</accession>
<evidence type="ECO:0000313" key="2">
    <source>
        <dbReference type="Proteomes" id="UP001177023"/>
    </source>
</evidence>
<comment type="caution">
    <text evidence="1">The sequence shown here is derived from an EMBL/GenBank/DDBJ whole genome shotgun (WGS) entry which is preliminary data.</text>
</comment>
<dbReference type="AlphaFoldDB" id="A0AA36CN02"/>
<keyword evidence="2" id="KW-1185">Reference proteome</keyword>
<name>A0AA36CN02_9BILA</name>
<evidence type="ECO:0000313" key="1">
    <source>
        <dbReference type="EMBL" id="CAJ0572062.1"/>
    </source>
</evidence>